<dbReference type="Proteomes" id="UP000005228">
    <property type="component" value="Segment"/>
</dbReference>
<dbReference type="GeneID" id="14013207"/>
<protein>
    <submittedName>
        <fullName evidence="1">Uncharacterized protein</fullName>
    </submittedName>
</protein>
<name>H9C0T1_9CAUD</name>
<proteinExistence type="predicted"/>
<gene>
    <name evidence="1" type="ORF">AsaM-56_0031</name>
</gene>
<organism evidence="1 2">
    <name type="scientific">Aeromonas phage vB_AsaM-56</name>
    <dbReference type="NCBI Taxonomy" id="1127514"/>
    <lineage>
        <taxon>Viruses</taxon>
        <taxon>Duplodnaviria</taxon>
        <taxon>Heunggongvirae</taxon>
        <taxon>Uroviricota</taxon>
        <taxon>Caudoviricetes</taxon>
        <taxon>Popoffvirus</taxon>
        <taxon>Popoffvirus pv56</taxon>
    </lineage>
</organism>
<dbReference type="KEGG" id="vg:14013207"/>
<accession>H9C0T1</accession>
<reference evidence="1 2" key="1">
    <citation type="journal article" date="2012" name="PLoS ONE">
        <title>Phage morphology recapitulates phylogeny: the comparative genomics of a new group of myoviruses.</title>
        <authorList>
            <person name="Comeau A.M."/>
            <person name="Tremblay D."/>
            <person name="Moineau S."/>
            <person name="Rattei T."/>
            <person name="Kushkina A.I."/>
            <person name="Tovkach F.I."/>
            <person name="Krisch H.M."/>
            <person name="Ackermann H.W."/>
        </authorList>
    </citation>
    <scope>NUCLEOTIDE SEQUENCE [LARGE SCALE GENOMIC DNA]</scope>
    <source>
        <strain evidence="1">HER109</strain>
    </source>
</reference>
<dbReference type="EMBL" id="JQ177063">
    <property type="protein sequence ID" value="AFC22627.1"/>
    <property type="molecule type" value="Genomic_DNA"/>
</dbReference>
<evidence type="ECO:0000313" key="1">
    <source>
        <dbReference type="EMBL" id="AFC22627.1"/>
    </source>
</evidence>
<keyword evidence="2" id="KW-1185">Reference proteome</keyword>
<dbReference type="RefSeq" id="YP_007007720.1">
    <property type="nucleotide sequence ID" value="NC_019527.1"/>
</dbReference>
<sequence>MPHKLRRTSKPKCTNVNVRGQIMAVLTEFTKEMLLRSSYGDERVAVEIAKKCANFYLNNLCNETCKSRYKSLINIIEDLSG</sequence>
<evidence type="ECO:0000313" key="2">
    <source>
        <dbReference type="Proteomes" id="UP000005228"/>
    </source>
</evidence>